<evidence type="ECO:0000256" key="11">
    <source>
        <dbReference type="ARBA" id="ARBA00023268"/>
    </source>
</evidence>
<keyword evidence="14" id="KW-0597">Phosphoprotein</keyword>
<dbReference type="EC" id="2.7.1.25" evidence="14"/>
<dbReference type="HAMAP" id="MF_00062">
    <property type="entry name" value="Sulf_adenylyltr_sub1"/>
    <property type="match status" value="1"/>
</dbReference>
<evidence type="ECO:0000313" key="17">
    <source>
        <dbReference type="Proteomes" id="UP001501523"/>
    </source>
</evidence>
<dbReference type="NCBIfam" id="TIGR00455">
    <property type="entry name" value="apsK"/>
    <property type="match status" value="1"/>
</dbReference>
<dbReference type="InterPro" id="IPR054696">
    <property type="entry name" value="GTP-eEF1A_C"/>
</dbReference>
<dbReference type="InterPro" id="IPR009001">
    <property type="entry name" value="Transl_elong_EF1A/Init_IF2_C"/>
</dbReference>
<dbReference type="InterPro" id="IPR044138">
    <property type="entry name" value="CysN_II"/>
</dbReference>
<dbReference type="EMBL" id="BAAAEU010000004">
    <property type="protein sequence ID" value="GAA0708042.1"/>
    <property type="molecule type" value="Genomic_DNA"/>
</dbReference>
<evidence type="ECO:0000256" key="12">
    <source>
        <dbReference type="ARBA" id="ARBA00049370"/>
    </source>
</evidence>
<comment type="catalytic activity">
    <reaction evidence="1 14">
        <text>adenosine 5'-phosphosulfate + ATP = 3'-phosphoadenylyl sulfate + ADP + H(+)</text>
        <dbReference type="Rhea" id="RHEA:24152"/>
        <dbReference type="ChEBI" id="CHEBI:15378"/>
        <dbReference type="ChEBI" id="CHEBI:30616"/>
        <dbReference type="ChEBI" id="CHEBI:58243"/>
        <dbReference type="ChEBI" id="CHEBI:58339"/>
        <dbReference type="ChEBI" id="CHEBI:456216"/>
        <dbReference type="EC" id="2.7.1.25"/>
    </reaction>
</comment>
<dbReference type="GO" id="GO:0016779">
    <property type="term" value="F:nucleotidyltransferase activity"/>
    <property type="evidence" value="ECO:0007669"/>
    <property type="project" value="UniProtKB-KW"/>
</dbReference>
<dbReference type="InterPro" id="IPR000795">
    <property type="entry name" value="T_Tr_GTP-bd_dom"/>
</dbReference>
<sequence>MSATTAPIEGDIETYLSAHQRKSLLRFITCGSVDDGKSTLIGRLLYETKALLEDQLSALEGDSRKFGTQGDDLDFALLVDGLSAEREQGITIDVAYRFFATERRKFIVADTPGHEQYTRNMVTGASTADLAVILIDARKGVLTQTRRHSYLVSLLGIRHVVLAVNKLDMVGWSREVFDAIEREYREFAAKLGISHIVGIPLSALRGDNITAPSANTPWYLGPNLLHYLENVKVDTTRETGPLRMPVQWVNRPNLDFRGFSGRILGGRLQPGDAVRVLPGGRQSTVTRIVTFDGDLAEAQAGQSVTVTLADEIDVSRGDVICAADDPAGLADQFEITLVWMADEPMLPGRPYLIKLGASTVGASFGQPKYVVDVNSLDHLAAKTLHLNDIGVCNLTLDHAVAFDPYGENRDMGSFIVIDRFTNRTVGGGMLHFALRRSQNIHWQAVDVDKQARARQNGHKPCVLWLTGLSGSGKSTIANIVERQLHALGARTYLLDGDNVRHGLSKDLGFTDADRVENIRRIGEVAKLMVDAGLIVITAFISPFRSERRLARSMVEAGEFIEIFVDTPLSVVEQRDPKGLYKKARRGELRNFTGVDSPYETPETPELHIETLKGTPESAAATIVEYLTGRGVVRNAG</sequence>
<dbReference type="Gene3D" id="2.40.30.10">
    <property type="entry name" value="Translation factors"/>
    <property type="match status" value="2"/>
</dbReference>
<dbReference type="Pfam" id="PF03144">
    <property type="entry name" value="GTP_EFTU_D2"/>
    <property type="match status" value="1"/>
</dbReference>
<dbReference type="InterPro" id="IPR044139">
    <property type="entry name" value="CysN_NoDQ_III"/>
</dbReference>
<dbReference type="PROSITE" id="PS00301">
    <property type="entry name" value="G_TR_1"/>
    <property type="match status" value="1"/>
</dbReference>
<dbReference type="Pfam" id="PF22594">
    <property type="entry name" value="GTP-eEF1A_C"/>
    <property type="match status" value="1"/>
</dbReference>
<name>A0ABN1ID57_9GAMM</name>
<dbReference type="InterPro" id="IPR002891">
    <property type="entry name" value="APS"/>
</dbReference>
<keyword evidence="14" id="KW-0418">Kinase</keyword>
<dbReference type="InterPro" id="IPR004161">
    <property type="entry name" value="EFTu-like_2"/>
</dbReference>
<comment type="caution">
    <text evidence="16">The sequence shown here is derived from an EMBL/GenBank/DDBJ whole genome shotgun (WGS) entry which is preliminary data.</text>
</comment>
<feature type="binding site" evidence="13">
    <location>
        <begin position="110"/>
        <end position="114"/>
    </location>
    <ligand>
        <name>GTP</name>
        <dbReference type="ChEBI" id="CHEBI:37565"/>
    </ligand>
</feature>
<dbReference type="SUPFAM" id="SSF50447">
    <property type="entry name" value="Translation proteins"/>
    <property type="match status" value="1"/>
</dbReference>
<evidence type="ECO:0000256" key="7">
    <source>
        <dbReference type="ARBA" id="ARBA00022695"/>
    </source>
</evidence>
<dbReference type="SUPFAM" id="SSF52540">
    <property type="entry name" value="P-loop containing nucleoside triphosphate hydrolases"/>
    <property type="match status" value="2"/>
</dbReference>
<dbReference type="CDD" id="cd03695">
    <property type="entry name" value="CysN_NodQ_II"/>
    <property type="match status" value="1"/>
</dbReference>
<feature type="binding site" evidence="13">
    <location>
        <begin position="31"/>
        <end position="38"/>
    </location>
    <ligand>
        <name>GTP</name>
        <dbReference type="ChEBI" id="CHEBI:37565"/>
    </ligand>
</feature>
<dbReference type="Gene3D" id="3.40.50.300">
    <property type="entry name" value="P-loop containing nucleotide triphosphate hydrolases"/>
    <property type="match status" value="2"/>
</dbReference>
<dbReference type="NCBIfam" id="NF003013">
    <property type="entry name" value="PRK03846.1"/>
    <property type="match status" value="1"/>
</dbReference>
<comment type="similarity">
    <text evidence="4">In the C-terminal section; belongs to the APS kinase family.</text>
</comment>
<dbReference type="PRINTS" id="PR00315">
    <property type="entry name" value="ELONGATNFCT"/>
</dbReference>
<dbReference type="PANTHER" id="PTHR23115">
    <property type="entry name" value="TRANSLATION FACTOR"/>
    <property type="match status" value="1"/>
</dbReference>
<comment type="function">
    <text evidence="2">APS kinase catalyzes the synthesis of activated sulfate.</text>
</comment>
<evidence type="ECO:0000259" key="15">
    <source>
        <dbReference type="PROSITE" id="PS51722"/>
    </source>
</evidence>
<dbReference type="PROSITE" id="PS51722">
    <property type="entry name" value="G_TR_2"/>
    <property type="match status" value="1"/>
</dbReference>
<dbReference type="Pfam" id="PF01583">
    <property type="entry name" value="APS_kinase"/>
    <property type="match status" value="1"/>
</dbReference>
<keyword evidence="7 13" id="KW-0548">Nucleotidyltransferase</keyword>
<dbReference type="InterPro" id="IPR031157">
    <property type="entry name" value="G_TR_CS"/>
</dbReference>
<keyword evidence="8 13" id="KW-0547">Nucleotide-binding</keyword>
<dbReference type="InterPro" id="IPR041757">
    <property type="entry name" value="CysN_GTP-bd"/>
</dbReference>
<comment type="similarity">
    <text evidence="14">Belongs to the APS kinase family.</text>
</comment>
<dbReference type="NCBIfam" id="NF004035">
    <property type="entry name" value="PRK05506.1"/>
    <property type="match status" value="1"/>
</dbReference>
<evidence type="ECO:0000256" key="14">
    <source>
        <dbReference type="HAMAP-Rule" id="MF_00065"/>
    </source>
</evidence>
<comment type="pathway">
    <text evidence="3 14">Sulfur metabolism; hydrogen sulfide biosynthesis; sulfite from sulfate: step 2/3.</text>
</comment>
<evidence type="ECO:0000256" key="9">
    <source>
        <dbReference type="ARBA" id="ARBA00022840"/>
    </source>
</evidence>
<protein>
    <recommendedName>
        <fullName evidence="13 14">Multifunctional fusion protein</fullName>
    </recommendedName>
    <domain>
        <recommendedName>
            <fullName evidence="13">Sulfate adenylyltransferase subunit 1</fullName>
            <ecNumber evidence="13">2.7.7.4</ecNumber>
        </recommendedName>
        <alternativeName>
            <fullName evidence="13">ATP-sulfurylase large subunit</fullName>
        </alternativeName>
        <alternativeName>
            <fullName evidence="13">Sulfate adenylate transferase</fullName>
            <shortName evidence="13">SAT</shortName>
        </alternativeName>
    </domain>
    <domain>
        <recommendedName>
            <fullName evidence="14">Adenylyl-sulfate kinase</fullName>
            <ecNumber evidence="14">2.7.1.25</ecNumber>
        </recommendedName>
        <alternativeName>
            <fullName evidence="14">APS kinase</fullName>
        </alternativeName>
        <alternativeName>
            <fullName evidence="14">ATP adenosine-5'-phosphosulfate 3'-phosphotransferase</fullName>
        </alternativeName>
        <alternativeName>
            <fullName evidence="14">Adenosine-5'-phosphosulfate kinase</fullName>
        </alternativeName>
    </domain>
</protein>
<keyword evidence="17" id="KW-1185">Reference proteome</keyword>
<dbReference type="Pfam" id="PF00009">
    <property type="entry name" value="GTP_EFTU"/>
    <property type="match status" value="1"/>
</dbReference>
<dbReference type="CDD" id="cd02027">
    <property type="entry name" value="APSK"/>
    <property type="match status" value="1"/>
</dbReference>
<dbReference type="InterPro" id="IPR027417">
    <property type="entry name" value="P-loop_NTPase"/>
</dbReference>
<dbReference type="InterPro" id="IPR059117">
    <property type="entry name" value="APS_kinase_dom"/>
</dbReference>
<evidence type="ECO:0000256" key="13">
    <source>
        <dbReference type="HAMAP-Rule" id="MF_00062"/>
    </source>
</evidence>
<dbReference type="InterPro" id="IPR011779">
    <property type="entry name" value="SO4_adenylTrfase_lsu"/>
</dbReference>
<evidence type="ECO:0000256" key="8">
    <source>
        <dbReference type="ARBA" id="ARBA00022741"/>
    </source>
</evidence>
<dbReference type="InterPro" id="IPR009000">
    <property type="entry name" value="Transl_B-barrel_sf"/>
</dbReference>
<organism evidence="16 17">
    <name type="scientific">Dokdonella soli</name>
    <dbReference type="NCBI Taxonomy" id="529810"/>
    <lineage>
        <taxon>Bacteria</taxon>
        <taxon>Pseudomonadati</taxon>
        <taxon>Pseudomonadota</taxon>
        <taxon>Gammaproteobacteria</taxon>
        <taxon>Lysobacterales</taxon>
        <taxon>Rhodanobacteraceae</taxon>
        <taxon>Dokdonella</taxon>
    </lineage>
</organism>
<dbReference type="CDD" id="cd04095">
    <property type="entry name" value="CysN_NoDQ_III"/>
    <property type="match status" value="1"/>
</dbReference>
<comment type="similarity">
    <text evidence="5">In the N-terminal section; belongs to the TRAFAC class translation factor GTPase superfamily. Classic translation factor GTPase family. CysN/NodQ subfamily.</text>
</comment>
<proteinExistence type="inferred from homology"/>
<comment type="function">
    <text evidence="13">With CysD forms the ATP sulfurylase (ATPS) that catalyzes the adenylation of sulfate producing adenosine 5'-phosphosulfate (APS) and diphosphate, the first enzymatic step in sulfur assimilation pathway. APS synthesis involves the formation of a high-energy phosphoric-sulfuric acid anhydride bond driven by GTP hydrolysis by CysN coupled to ATP hydrolysis by CysD.</text>
</comment>
<dbReference type="CDD" id="cd04166">
    <property type="entry name" value="CysN_ATPS"/>
    <property type="match status" value="1"/>
</dbReference>
<evidence type="ECO:0000256" key="10">
    <source>
        <dbReference type="ARBA" id="ARBA00023134"/>
    </source>
</evidence>
<evidence type="ECO:0000256" key="6">
    <source>
        <dbReference type="ARBA" id="ARBA00022679"/>
    </source>
</evidence>
<dbReference type="NCBIfam" id="TIGR02034">
    <property type="entry name" value="CysN"/>
    <property type="match status" value="1"/>
</dbReference>
<dbReference type="SUPFAM" id="SSF50465">
    <property type="entry name" value="EF-Tu/eEF-1alpha/eIF2-gamma C-terminal domain"/>
    <property type="match status" value="1"/>
</dbReference>
<comment type="caution">
    <text evidence="13">Lacks conserved residue(s) required for the propagation of feature annotation.</text>
</comment>
<comment type="similarity">
    <text evidence="13">Belongs to the TRAFAC class translation factor GTPase superfamily. Classic translation factor GTPase family. CysN/NodQ subfamily.</text>
</comment>
<dbReference type="NCBIfam" id="NF003478">
    <property type="entry name" value="PRK05124.1"/>
    <property type="match status" value="1"/>
</dbReference>
<keyword evidence="11" id="KW-0511">Multifunctional enzyme</keyword>
<dbReference type="EC" id="2.7.7.4" evidence="13"/>
<evidence type="ECO:0000256" key="2">
    <source>
        <dbReference type="ARBA" id="ARBA00002357"/>
    </source>
</evidence>
<gene>
    <name evidence="13 16" type="primary">cysN</name>
    <name evidence="14" type="synonym">cysC</name>
    <name evidence="16" type="ORF">GCM10009105_07270</name>
</gene>
<reference evidence="16 17" key="1">
    <citation type="journal article" date="2019" name="Int. J. Syst. Evol. Microbiol.">
        <title>The Global Catalogue of Microorganisms (GCM) 10K type strain sequencing project: providing services to taxonomists for standard genome sequencing and annotation.</title>
        <authorList>
            <consortium name="The Broad Institute Genomics Platform"/>
            <consortium name="The Broad Institute Genome Sequencing Center for Infectious Disease"/>
            <person name="Wu L."/>
            <person name="Ma J."/>
        </authorList>
    </citation>
    <scope>NUCLEOTIDE SEQUENCE [LARGE SCALE GENOMIC DNA]</scope>
    <source>
        <strain evidence="16 17">JCM 15421</strain>
    </source>
</reference>
<evidence type="ECO:0000256" key="1">
    <source>
        <dbReference type="ARBA" id="ARBA00001823"/>
    </source>
</evidence>
<dbReference type="Proteomes" id="UP001501523">
    <property type="component" value="Unassembled WGS sequence"/>
</dbReference>
<evidence type="ECO:0000313" key="16">
    <source>
        <dbReference type="EMBL" id="GAA0708042.1"/>
    </source>
</evidence>
<feature type="active site" description="Phosphoserine intermediate" evidence="14">
    <location>
        <position position="541"/>
    </location>
</feature>
<keyword evidence="6 13" id="KW-0808">Transferase</keyword>
<dbReference type="InterPro" id="IPR050100">
    <property type="entry name" value="TRAFAC_GTPase_members"/>
</dbReference>
<comment type="subunit">
    <text evidence="13">Heterodimer composed of CysD, the smaller subunit, and CysN.</text>
</comment>
<evidence type="ECO:0000256" key="3">
    <source>
        <dbReference type="ARBA" id="ARBA00004806"/>
    </source>
</evidence>
<feature type="domain" description="Tr-type G" evidence="15">
    <location>
        <begin position="22"/>
        <end position="236"/>
    </location>
</feature>
<evidence type="ECO:0000256" key="5">
    <source>
        <dbReference type="ARBA" id="ARBA00007237"/>
    </source>
</evidence>
<accession>A0ABN1ID57</accession>
<comment type="catalytic activity">
    <reaction evidence="12 13">
        <text>sulfate + ATP + H(+) = adenosine 5'-phosphosulfate + diphosphate</text>
        <dbReference type="Rhea" id="RHEA:18133"/>
        <dbReference type="ChEBI" id="CHEBI:15378"/>
        <dbReference type="ChEBI" id="CHEBI:16189"/>
        <dbReference type="ChEBI" id="CHEBI:30616"/>
        <dbReference type="ChEBI" id="CHEBI:33019"/>
        <dbReference type="ChEBI" id="CHEBI:58243"/>
        <dbReference type="EC" id="2.7.7.4"/>
    </reaction>
</comment>
<dbReference type="HAMAP" id="MF_00065">
    <property type="entry name" value="Adenylyl_sulf_kinase"/>
    <property type="match status" value="1"/>
</dbReference>
<comment type="pathway">
    <text evidence="13">Sulfur metabolism; hydrogen sulfide biosynthesis; sulfite from sulfate: step 1/3.</text>
</comment>
<keyword evidence="9 13" id="KW-0067">ATP-binding</keyword>
<comment type="function">
    <text evidence="14">Catalyzes the synthesis of activated sulfate.</text>
</comment>
<dbReference type="RefSeq" id="WP_343787267.1">
    <property type="nucleotide sequence ID" value="NZ_BAAAEU010000004.1"/>
</dbReference>
<keyword evidence="10 13" id="KW-0342">GTP-binding</keyword>
<feature type="binding site" evidence="14">
    <location>
        <begin position="467"/>
        <end position="474"/>
    </location>
    <ligand>
        <name>ATP</name>
        <dbReference type="ChEBI" id="CHEBI:30616"/>
    </ligand>
</feature>
<evidence type="ECO:0000256" key="4">
    <source>
        <dbReference type="ARBA" id="ARBA00005438"/>
    </source>
</evidence>